<accession>A0A8H4Q914</accession>
<dbReference type="PANTHER" id="PTHR40375">
    <property type="entry name" value="SPORULATION-SPECIFIC PROTEIN 22"/>
    <property type="match status" value="1"/>
</dbReference>
<organism evidence="2 3">
    <name type="scientific">Ophiocordyceps camponoti-floridani</name>
    <dbReference type="NCBI Taxonomy" id="2030778"/>
    <lineage>
        <taxon>Eukaryota</taxon>
        <taxon>Fungi</taxon>
        <taxon>Dikarya</taxon>
        <taxon>Ascomycota</taxon>
        <taxon>Pezizomycotina</taxon>
        <taxon>Sordariomycetes</taxon>
        <taxon>Hypocreomycetidae</taxon>
        <taxon>Hypocreales</taxon>
        <taxon>Ophiocordycipitaceae</taxon>
        <taxon>Ophiocordyceps</taxon>
    </lineage>
</organism>
<sequence>MRMTLSWREDRLDVAEHMFGKTEMLRRHMDTPAAEVMADALRHIGADLSSKGNHTLALQWLRRAHDLIDGQSPENLSTHGLELRLAICHGRVQSLLAVDSAESLQEANDIVAYVESELGDKPIVLHWRLEILQKSPDDVMGAEARASILRRMVRCFDRSDDGLDFLLHQFTELSRCCGRLALGLLDELFRRHLLTSANLVWIGKGVVRRTWMVTMVEGDGEVLGSLRGVMDEAFDALSGPLKPDAAGAVHSLLWNKAEALFGGQQFTTADGWCEVGLHELLSSAGEANAGKFGRKRILCALKLNDADRAKQAYDQMSSGPQHDSLTSYLMFKVSLLSWDHELGCRSVARLGANSGTVRGRDMLYACVREAQQFGDRVCAVAALRAVAKGWEVGPVVAEGLPAVLRCMIRLMCLNGEEEEAEEEEAEKRDEFAAETCAVFEKAAEHARHNPRDSEGKKVFTVSELDWFRKNAYNLGVKKCDSWPLTDVMRLFRVCLALVESYPPDIASSHAAECQTMALRSHFICATASTSLARSSSSPSSESGERRKHYGNARAHISAFEALMIKEGGKEAEEKAATLAVLHFEAAAWEGAWGICRGL</sequence>
<comment type="caution">
    <text evidence="2">The sequence shown here is derived from an EMBL/GenBank/DDBJ whole genome shotgun (WGS) entry which is preliminary data.</text>
</comment>
<dbReference type="GO" id="GO:0090173">
    <property type="term" value="P:regulation of synaptonemal complex assembly"/>
    <property type="evidence" value="ECO:0007669"/>
    <property type="project" value="InterPro"/>
</dbReference>
<dbReference type="GO" id="GO:0051321">
    <property type="term" value="P:meiotic cell cycle"/>
    <property type="evidence" value="ECO:0007669"/>
    <property type="project" value="UniProtKB-KW"/>
</dbReference>
<dbReference type="EMBL" id="JAACLJ010000003">
    <property type="protein sequence ID" value="KAF4589779.1"/>
    <property type="molecule type" value="Genomic_DNA"/>
</dbReference>
<dbReference type="OrthoDB" id="65716at2759"/>
<evidence type="ECO:0000313" key="3">
    <source>
        <dbReference type="Proteomes" id="UP000562929"/>
    </source>
</evidence>
<dbReference type="PANTHER" id="PTHR40375:SF2">
    <property type="entry name" value="SPORULATION-SPECIFIC PROTEIN 22"/>
    <property type="match status" value="1"/>
</dbReference>
<evidence type="ECO:0000313" key="2">
    <source>
        <dbReference type="EMBL" id="KAF4589779.1"/>
    </source>
</evidence>
<dbReference type="Proteomes" id="UP000562929">
    <property type="component" value="Unassembled WGS sequence"/>
</dbReference>
<name>A0A8H4Q914_9HYPO</name>
<dbReference type="Pfam" id="PF08631">
    <property type="entry name" value="SPO22"/>
    <property type="match status" value="1"/>
</dbReference>
<dbReference type="InterPro" id="IPR039057">
    <property type="entry name" value="Spo22/ZIP4"/>
</dbReference>
<proteinExistence type="predicted"/>
<keyword evidence="1" id="KW-0469">Meiosis</keyword>
<protein>
    <submittedName>
        <fullName evidence="2">TPR-like protein</fullName>
    </submittedName>
</protein>
<dbReference type="AlphaFoldDB" id="A0A8H4Q914"/>
<dbReference type="InterPro" id="IPR013940">
    <property type="entry name" value="Spo22/ZIP4/TEX11"/>
</dbReference>
<keyword evidence="3" id="KW-1185">Reference proteome</keyword>
<reference evidence="2 3" key="1">
    <citation type="journal article" date="2020" name="G3 (Bethesda)">
        <title>Genetic Underpinnings of Host Manipulation by Ophiocordyceps as Revealed by Comparative Transcriptomics.</title>
        <authorList>
            <person name="Will I."/>
            <person name="Das B."/>
            <person name="Trinh T."/>
            <person name="Brachmann A."/>
            <person name="Ohm R.A."/>
            <person name="de Bekker C."/>
        </authorList>
    </citation>
    <scope>NUCLEOTIDE SEQUENCE [LARGE SCALE GENOMIC DNA]</scope>
    <source>
        <strain evidence="2 3">EC05</strain>
    </source>
</reference>
<gene>
    <name evidence="2" type="ORF">GQ602_003668</name>
</gene>
<evidence type="ECO:0000256" key="1">
    <source>
        <dbReference type="ARBA" id="ARBA00023254"/>
    </source>
</evidence>